<dbReference type="Proteomes" id="UP000321794">
    <property type="component" value="Unassembled WGS sequence"/>
</dbReference>
<dbReference type="SMART" id="SM00966">
    <property type="entry name" value="SpoVT_AbrB"/>
    <property type="match status" value="1"/>
</dbReference>
<dbReference type="EMBL" id="BJZK01000026">
    <property type="protein sequence ID" value="GEO72701.1"/>
    <property type="molecule type" value="Genomic_DNA"/>
</dbReference>
<comment type="caution">
    <text evidence="4">The sequence shown here is derived from an EMBL/GenBank/DDBJ whole genome shotgun (WGS) entry which is preliminary data.</text>
</comment>
<dbReference type="InterPro" id="IPR037914">
    <property type="entry name" value="SpoVT-AbrB_sf"/>
</dbReference>
<evidence type="ECO:0000313" key="5">
    <source>
        <dbReference type="Proteomes" id="UP000321794"/>
    </source>
</evidence>
<evidence type="ECO:0000313" key="4">
    <source>
        <dbReference type="EMBL" id="GEO72701.1"/>
    </source>
</evidence>
<proteinExistence type="predicted"/>
<dbReference type="NCBIfam" id="TIGR01439">
    <property type="entry name" value="lp_hng_hel_AbrB"/>
    <property type="match status" value="1"/>
</dbReference>
<evidence type="ECO:0000256" key="2">
    <source>
        <dbReference type="SAM" id="MobiDB-lite"/>
    </source>
</evidence>
<protein>
    <recommendedName>
        <fullName evidence="3">SpoVT-AbrB domain-containing protein</fullName>
    </recommendedName>
</protein>
<dbReference type="RefSeq" id="WP_057730059.1">
    <property type="nucleotide sequence ID" value="NZ_BJZK01000026.1"/>
</dbReference>
<name>A0ABQ0WYA5_9LACO</name>
<keyword evidence="5" id="KW-1185">Reference proteome</keyword>
<dbReference type="InterPro" id="IPR007159">
    <property type="entry name" value="SpoVT-AbrB_dom"/>
</dbReference>
<evidence type="ECO:0000259" key="3">
    <source>
        <dbReference type="PROSITE" id="PS51740"/>
    </source>
</evidence>
<dbReference type="PROSITE" id="PS51740">
    <property type="entry name" value="SPOVT_ABRB"/>
    <property type="match status" value="1"/>
</dbReference>
<gene>
    <name evidence="4" type="ORF">LZY01_18690</name>
</gene>
<accession>A0ABQ0WYA5</accession>
<evidence type="ECO:0000256" key="1">
    <source>
        <dbReference type="PROSITE-ProRule" id="PRU01076"/>
    </source>
</evidence>
<reference evidence="4 5" key="1">
    <citation type="submission" date="2019-07" db="EMBL/GenBank/DDBJ databases">
        <title>Whole genome shotgun sequence of Lactobacillus zymae NBRC 107157.</title>
        <authorList>
            <person name="Hosoyama A."/>
            <person name="Uohara A."/>
            <person name="Ohji S."/>
            <person name="Ichikawa N."/>
        </authorList>
    </citation>
    <scope>NUCLEOTIDE SEQUENCE [LARGE SCALE GENOMIC DNA]</scope>
    <source>
        <strain evidence="4 5">NBRC 107157</strain>
    </source>
</reference>
<dbReference type="Pfam" id="PF04014">
    <property type="entry name" value="MazE_antitoxin"/>
    <property type="match status" value="1"/>
</dbReference>
<feature type="region of interest" description="Disordered" evidence="2">
    <location>
        <begin position="72"/>
        <end position="95"/>
    </location>
</feature>
<sequence length="95" mass="10637">MLNKPISYRIKLSSKGQMVLPAQLRHDLDLKSGDELQLTVAADGSMTLEAKPNALDWSDLIKGLPTENVDIDENGNFDKSQSPEFYKWMKGDDPD</sequence>
<keyword evidence="1" id="KW-0238">DNA-binding</keyword>
<dbReference type="SUPFAM" id="SSF89447">
    <property type="entry name" value="AbrB/MazE/MraZ-like"/>
    <property type="match status" value="1"/>
</dbReference>
<organism evidence="4 5">
    <name type="scientific">Levilactobacillus zymae</name>
    <dbReference type="NCBI Taxonomy" id="267363"/>
    <lineage>
        <taxon>Bacteria</taxon>
        <taxon>Bacillati</taxon>
        <taxon>Bacillota</taxon>
        <taxon>Bacilli</taxon>
        <taxon>Lactobacillales</taxon>
        <taxon>Lactobacillaceae</taxon>
        <taxon>Levilactobacillus</taxon>
    </lineage>
</organism>
<feature type="domain" description="SpoVT-AbrB" evidence="3">
    <location>
        <begin position="7"/>
        <end position="53"/>
    </location>
</feature>
<dbReference type="Gene3D" id="2.10.260.10">
    <property type="match status" value="1"/>
</dbReference>